<dbReference type="EMBL" id="UYRT01089479">
    <property type="protein sequence ID" value="VDN34966.1"/>
    <property type="molecule type" value="Genomic_DNA"/>
</dbReference>
<reference evidence="1 2" key="2">
    <citation type="submission" date="2018-11" db="EMBL/GenBank/DDBJ databases">
        <authorList>
            <consortium name="Pathogen Informatics"/>
        </authorList>
    </citation>
    <scope>NUCLEOTIDE SEQUENCE [LARGE SCALE GENOMIC DNA]</scope>
</reference>
<gene>
    <name evidence="1" type="ORF">GPUH_LOCUS19951</name>
</gene>
<reference evidence="3" key="1">
    <citation type="submission" date="2016-06" db="UniProtKB">
        <authorList>
            <consortium name="WormBaseParasite"/>
        </authorList>
    </citation>
    <scope>IDENTIFICATION</scope>
</reference>
<dbReference type="Proteomes" id="UP000271098">
    <property type="component" value="Unassembled WGS sequence"/>
</dbReference>
<evidence type="ECO:0000313" key="2">
    <source>
        <dbReference type="Proteomes" id="UP000271098"/>
    </source>
</evidence>
<dbReference type="AlphaFoldDB" id="A0A183EG60"/>
<accession>A0A183EG60</accession>
<protein>
    <submittedName>
        <fullName evidence="3">Secreted protein</fullName>
    </submittedName>
</protein>
<dbReference type="WBParaSite" id="GPUH_0001997601-mRNA-1">
    <property type="protein sequence ID" value="GPUH_0001997601-mRNA-1"/>
    <property type="gene ID" value="GPUH_0001997601"/>
</dbReference>
<proteinExistence type="predicted"/>
<name>A0A183EG60_9BILA</name>
<evidence type="ECO:0000313" key="3">
    <source>
        <dbReference type="WBParaSite" id="GPUH_0001997601-mRNA-1"/>
    </source>
</evidence>
<organism evidence="3">
    <name type="scientific">Gongylonema pulchrum</name>
    <dbReference type="NCBI Taxonomy" id="637853"/>
    <lineage>
        <taxon>Eukaryota</taxon>
        <taxon>Metazoa</taxon>
        <taxon>Ecdysozoa</taxon>
        <taxon>Nematoda</taxon>
        <taxon>Chromadorea</taxon>
        <taxon>Rhabditida</taxon>
        <taxon>Spirurina</taxon>
        <taxon>Spiruromorpha</taxon>
        <taxon>Spiruroidea</taxon>
        <taxon>Gongylonematidae</taxon>
        <taxon>Gongylonema</taxon>
    </lineage>
</organism>
<sequence length="90" mass="9657">MPGVMSRCCCGSRASSRTGRCPVAVASAAVGPLRHCSAPLVVSVLPPRFVLPGMFGERRLQQVSRGCAVLCGGTSLSYRFIWTPSHRVYF</sequence>
<keyword evidence="2" id="KW-1185">Reference proteome</keyword>
<evidence type="ECO:0000313" key="1">
    <source>
        <dbReference type="EMBL" id="VDN34966.1"/>
    </source>
</evidence>